<accession>A0ABQ8IBZ6</accession>
<dbReference type="Proteomes" id="UP000827721">
    <property type="component" value="Unassembled WGS sequence"/>
</dbReference>
<dbReference type="EMBL" id="JAFEMO010000003">
    <property type="protein sequence ID" value="KAH7574176.1"/>
    <property type="molecule type" value="Genomic_DNA"/>
</dbReference>
<keyword evidence="2" id="KW-1185">Reference proteome</keyword>
<comment type="caution">
    <text evidence="1">The sequence shown here is derived from an EMBL/GenBank/DDBJ whole genome shotgun (WGS) entry which is preliminary data.</text>
</comment>
<evidence type="ECO:0000313" key="1">
    <source>
        <dbReference type="EMBL" id="KAH7574176.1"/>
    </source>
</evidence>
<dbReference type="PANTHER" id="PTHR37210">
    <property type="entry name" value="EXPRESSED PROTEIN"/>
    <property type="match status" value="1"/>
</dbReference>
<organism evidence="1 2">
    <name type="scientific">Xanthoceras sorbifolium</name>
    <dbReference type="NCBI Taxonomy" id="99658"/>
    <lineage>
        <taxon>Eukaryota</taxon>
        <taxon>Viridiplantae</taxon>
        <taxon>Streptophyta</taxon>
        <taxon>Embryophyta</taxon>
        <taxon>Tracheophyta</taxon>
        <taxon>Spermatophyta</taxon>
        <taxon>Magnoliopsida</taxon>
        <taxon>eudicotyledons</taxon>
        <taxon>Gunneridae</taxon>
        <taxon>Pentapetalae</taxon>
        <taxon>rosids</taxon>
        <taxon>malvids</taxon>
        <taxon>Sapindales</taxon>
        <taxon>Sapindaceae</taxon>
        <taxon>Xanthoceroideae</taxon>
        <taxon>Xanthoceras</taxon>
    </lineage>
</organism>
<dbReference type="PANTHER" id="PTHR37210:SF2">
    <property type="entry name" value="PROTEIN CHLOROPLAST VESICULATION"/>
    <property type="match status" value="1"/>
</dbReference>
<evidence type="ECO:0000313" key="2">
    <source>
        <dbReference type="Proteomes" id="UP000827721"/>
    </source>
</evidence>
<dbReference type="InterPro" id="IPR053350">
    <property type="entry name" value="CV_Inducer"/>
</dbReference>
<proteinExistence type="predicted"/>
<protein>
    <submittedName>
        <fullName evidence="1">Uncharacterized protein</fullName>
    </submittedName>
</protein>
<reference evidence="1 2" key="1">
    <citation type="submission" date="2021-02" db="EMBL/GenBank/DDBJ databases">
        <title>Plant Genome Project.</title>
        <authorList>
            <person name="Zhang R.-G."/>
        </authorList>
    </citation>
    <scope>NUCLEOTIDE SEQUENCE [LARGE SCALE GENOMIC DNA]</scope>
    <source>
        <tissue evidence="1">Leaves</tissue>
    </source>
</reference>
<gene>
    <name evidence="1" type="ORF">JRO89_XS03G0262200</name>
</gene>
<sequence length="144" mass="16114">MAFTTSCCLNLSSPTTTHVSSKPTHQLAWHKNEKIRWRRQCVVSISCVIIGLQMADIEDGGAMAKGMMIDMPLLTVAPKSELENSVKVPRWSDKRMCPPWQLNSLETIVPENLPRPSARRRLESIHYSSKTAPVVISSSNCFSM</sequence>
<name>A0ABQ8IBZ6_9ROSI</name>